<evidence type="ECO:0000313" key="4">
    <source>
        <dbReference type="Proteomes" id="UP000186922"/>
    </source>
</evidence>
<evidence type="ECO:0000256" key="1">
    <source>
        <dbReference type="SAM" id="Phobius"/>
    </source>
</evidence>
<dbReference type="Proteomes" id="UP000186922">
    <property type="component" value="Unassembled WGS sequence"/>
</dbReference>
<organism evidence="3 4">
    <name type="scientific">Ramazzottius varieornatus</name>
    <name type="common">Water bear</name>
    <name type="synonym">Tardigrade</name>
    <dbReference type="NCBI Taxonomy" id="947166"/>
    <lineage>
        <taxon>Eukaryota</taxon>
        <taxon>Metazoa</taxon>
        <taxon>Ecdysozoa</taxon>
        <taxon>Tardigrada</taxon>
        <taxon>Eutardigrada</taxon>
        <taxon>Parachela</taxon>
        <taxon>Hypsibioidea</taxon>
        <taxon>Ramazzottiidae</taxon>
        <taxon>Ramazzottius</taxon>
    </lineage>
</organism>
<protein>
    <recommendedName>
        <fullName evidence="5">LRRCT domain-containing protein</fullName>
    </recommendedName>
</protein>
<accession>A0A1D1UBI9</accession>
<keyword evidence="1" id="KW-0812">Transmembrane</keyword>
<evidence type="ECO:0000313" key="3">
    <source>
        <dbReference type="EMBL" id="GAU87219.1"/>
    </source>
</evidence>
<sequence length="219" mass="23653">MLLLYALLLVFFAGTEQACPLKCSCQLEAVIDCRDMALTSLGGEDGVIDGSIRTILARDNSLRHVSVSLLLMSYPKLKLLVLTTNADLECPSQQPEVAIVGCLYSSTNVAQTTTAAPTTRSTTSIKTNAINPYINESGVDNVSQASEAPQNPTWKVTVYVAVGVVASVIFVAAFVGAVYFACRKFRKDQPLEFYSPRSLVNPNAVYASRLDETDSIESE</sequence>
<evidence type="ECO:0000256" key="2">
    <source>
        <dbReference type="SAM" id="SignalP"/>
    </source>
</evidence>
<feature type="transmembrane region" description="Helical" evidence="1">
    <location>
        <begin position="158"/>
        <end position="182"/>
    </location>
</feature>
<gene>
    <name evidence="3" type="primary">RvY_00102-1</name>
    <name evidence="3" type="synonym">RvY_00102.1</name>
    <name evidence="3" type="ORF">RvY_00102</name>
</gene>
<feature type="chain" id="PRO_5008897131" description="LRRCT domain-containing protein" evidence="2">
    <location>
        <begin position="19"/>
        <end position="219"/>
    </location>
</feature>
<dbReference type="EMBL" id="BDGG01000001">
    <property type="protein sequence ID" value="GAU87219.1"/>
    <property type="molecule type" value="Genomic_DNA"/>
</dbReference>
<keyword evidence="4" id="KW-1185">Reference proteome</keyword>
<dbReference type="AlphaFoldDB" id="A0A1D1UBI9"/>
<keyword evidence="1" id="KW-0472">Membrane</keyword>
<keyword evidence="1" id="KW-1133">Transmembrane helix</keyword>
<reference evidence="3 4" key="1">
    <citation type="journal article" date="2016" name="Nat. Commun.">
        <title>Extremotolerant tardigrade genome and improved radiotolerance of human cultured cells by tardigrade-unique protein.</title>
        <authorList>
            <person name="Hashimoto T."/>
            <person name="Horikawa D.D."/>
            <person name="Saito Y."/>
            <person name="Kuwahara H."/>
            <person name="Kozuka-Hata H."/>
            <person name="Shin-I T."/>
            <person name="Minakuchi Y."/>
            <person name="Ohishi K."/>
            <person name="Motoyama A."/>
            <person name="Aizu T."/>
            <person name="Enomoto A."/>
            <person name="Kondo K."/>
            <person name="Tanaka S."/>
            <person name="Hara Y."/>
            <person name="Koshikawa S."/>
            <person name="Sagara H."/>
            <person name="Miura T."/>
            <person name="Yokobori S."/>
            <person name="Miyagawa K."/>
            <person name="Suzuki Y."/>
            <person name="Kubo T."/>
            <person name="Oyama M."/>
            <person name="Kohara Y."/>
            <person name="Fujiyama A."/>
            <person name="Arakawa K."/>
            <person name="Katayama T."/>
            <person name="Toyoda A."/>
            <person name="Kunieda T."/>
        </authorList>
    </citation>
    <scope>NUCLEOTIDE SEQUENCE [LARGE SCALE GENOMIC DNA]</scope>
    <source>
        <strain evidence="3 4">YOKOZUNA-1</strain>
    </source>
</reference>
<feature type="signal peptide" evidence="2">
    <location>
        <begin position="1"/>
        <end position="18"/>
    </location>
</feature>
<name>A0A1D1UBI9_RAMVA</name>
<evidence type="ECO:0008006" key="5">
    <source>
        <dbReference type="Google" id="ProtNLM"/>
    </source>
</evidence>
<keyword evidence="2" id="KW-0732">Signal</keyword>
<comment type="caution">
    <text evidence="3">The sequence shown here is derived from an EMBL/GenBank/DDBJ whole genome shotgun (WGS) entry which is preliminary data.</text>
</comment>
<proteinExistence type="predicted"/>